<dbReference type="EC" id="1.15.1.1" evidence="1"/>
<dbReference type="Pfam" id="PF00080">
    <property type="entry name" value="Sod_Cu"/>
    <property type="match status" value="1"/>
</dbReference>
<dbReference type="AlphaFoldDB" id="V4BH25"/>
<dbReference type="OMA" id="VQVHGNV"/>
<dbReference type="RefSeq" id="XP_009061441.1">
    <property type="nucleotide sequence ID" value="XM_009063193.1"/>
</dbReference>
<comment type="cofactor">
    <cofactor evidence="1">
        <name>Zn(2+)</name>
        <dbReference type="ChEBI" id="CHEBI:29105"/>
    </cofactor>
    <text evidence="1">Binds 1 zinc ion per subunit.</text>
</comment>
<dbReference type="CTD" id="20232663"/>
<gene>
    <name evidence="3" type="ORF">LOTGIDRAFT_126999</name>
</gene>
<dbReference type="STRING" id="225164.V4BH25"/>
<dbReference type="Gene3D" id="2.60.40.200">
    <property type="entry name" value="Superoxide dismutase, copper/zinc binding domain"/>
    <property type="match status" value="1"/>
</dbReference>
<accession>V4BH25</accession>
<dbReference type="InterPro" id="IPR036423">
    <property type="entry name" value="SOD-like_Cu/Zn_dom_sf"/>
</dbReference>
<feature type="domain" description="Superoxide dismutase copper/zinc binding" evidence="2">
    <location>
        <begin position="11"/>
        <end position="118"/>
    </location>
</feature>
<comment type="function">
    <text evidence="1">Destroys radicals which are normally produced within the cells and which are toxic to biological systems.</text>
</comment>
<dbReference type="InterPro" id="IPR018152">
    <property type="entry name" value="SOD_Cu/Zn_BS"/>
</dbReference>
<dbReference type="GeneID" id="20232663"/>
<dbReference type="KEGG" id="lgi:LOTGIDRAFT_126999"/>
<keyword evidence="4" id="KW-1185">Reference proteome</keyword>
<dbReference type="EMBL" id="KB202823">
    <property type="protein sequence ID" value="ESO87834.1"/>
    <property type="molecule type" value="Genomic_DNA"/>
</dbReference>
<dbReference type="OrthoDB" id="2015551at2759"/>
<keyword evidence="1" id="KW-0560">Oxidoreductase</keyword>
<comment type="catalytic activity">
    <reaction evidence="1">
        <text>2 superoxide + 2 H(+) = H2O2 + O2</text>
        <dbReference type="Rhea" id="RHEA:20696"/>
        <dbReference type="ChEBI" id="CHEBI:15378"/>
        <dbReference type="ChEBI" id="CHEBI:15379"/>
        <dbReference type="ChEBI" id="CHEBI:16240"/>
        <dbReference type="ChEBI" id="CHEBI:18421"/>
        <dbReference type="EC" id="1.15.1.1"/>
    </reaction>
</comment>
<dbReference type="InterPro" id="IPR001424">
    <property type="entry name" value="SOD_Cu_Zn_dom"/>
</dbReference>
<dbReference type="PRINTS" id="PR00068">
    <property type="entry name" value="CUZNDISMTASE"/>
</dbReference>
<evidence type="ECO:0000313" key="3">
    <source>
        <dbReference type="EMBL" id="ESO87834.1"/>
    </source>
</evidence>
<keyword evidence="1" id="KW-0479">Metal-binding</keyword>
<name>V4BH25_LOTGI</name>
<evidence type="ECO:0000256" key="1">
    <source>
        <dbReference type="RuleBase" id="RU000393"/>
    </source>
</evidence>
<comment type="cofactor">
    <cofactor evidence="1">
        <name>Cu cation</name>
        <dbReference type="ChEBI" id="CHEBI:23378"/>
    </cofactor>
    <text evidence="1">Binds 1 copper ion per subunit.</text>
</comment>
<dbReference type="PANTHER" id="PTHR10003">
    <property type="entry name" value="SUPEROXIDE DISMUTASE CU-ZN -RELATED"/>
    <property type="match status" value="1"/>
</dbReference>
<dbReference type="PROSITE" id="PS00332">
    <property type="entry name" value="SOD_CU_ZN_2"/>
    <property type="match status" value="1"/>
</dbReference>
<dbReference type="CDD" id="cd00305">
    <property type="entry name" value="Cu-Zn_Superoxide_Dismutase"/>
    <property type="match status" value="1"/>
</dbReference>
<keyword evidence="1" id="KW-0862">Zinc</keyword>
<comment type="similarity">
    <text evidence="1">Belongs to the Cu-Zn superoxide dismutase family.</text>
</comment>
<dbReference type="Proteomes" id="UP000030746">
    <property type="component" value="Unassembled WGS sequence"/>
</dbReference>
<keyword evidence="1" id="KW-0186">Copper</keyword>
<sequence>MGLESDDGLLDHGLHVHKFGDLSDQCQAAGPHYNPFERDHGRRRGNLRHIGDFGNVREDGNGNIIAEFPVPQTSIVGPRSVIGRAVVLHALQDDLGSGINDESRRTGNSGSRLACCVIGRSDSVRSSRTR</sequence>
<evidence type="ECO:0000259" key="2">
    <source>
        <dbReference type="Pfam" id="PF00080"/>
    </source>
</evidence>
<dbReference type="HOGENOM" id="CLU_056632_4_2_1"/>
<evidence type="ECO:0000313" key="4">
    <source>
        <dbReference type="Proteomes" id="UP000030746"/>
    </source>
</evidence>
<reference evidence="3 4" key="1">
    <citation type="journal article" date="2013" name="Nature">
        <title>Insights into bilaterian evolution from three spiralian genomes.</title>
        <authorList>
            <person name="Simakov O."/>
            <person name="Marletaz F."/>
            <person name="Cho S.J."/>
            <person name="Edsinger-Gonzales E."/>
            <person name="Havlak P."/>
            <person name="Hellsten U."/>
            <person name="Kuo D.H."/>
            <person name="Larsson T."/>
            <person name="Lv J."/>
            <person name="Arendt D."/>
            <person name="Savage R."/>
            <person name="Osoegawa K."/>
            <person name="de Jong P."/>
            <person name="Grimwood J."/>
            <person name="Chapman J.A."/>
            <person name="Shapiro H."/>
            <person name="Aerts A."/>
            <person name="Otillar R.P."/>
            <person name="Terry A.Y."/>
            <person name="Boore J.L."/>
            <person name="Grigoriev I.V."/>
            <person name="Lindberg D.R."/>
            <person name="Seaver E.C."/>
            <person name="Weisblat D.A."/>
            <person name="Putnam N.H."/>
            <person name="Rokhsar D.S."/>
        </authorList>
    </citation>
    <scope>NUCLEOTIDE SEQUENCE [LARGE SCALE GENOMIC DNA]</scope>
</reference>
<dbReference type="GO" id="GO:0005507">
    <property type="term" value="F:copper ion binding"/>
    <property type="evidence" value="ECO:0007669"/>
    <property type="project" value="InterPro"/>
</dbReference>
<organism evidence="3 4">
    <name type="scientific">Lottia gigantea</name>
    <name type="common">Giant owl limpet</name>
    <dbReference type="NCBI Taxonomy" id="225164"/>
    <lineage>
        <taxon>Eukaryota</taxon>
        <taxon>Metazoa</taxon>
        <taxon>Spiralia</taxon>
        <taxon>Lophotrochozoa</taxon>
        <taxon>Mollusca</taxon>
        <taxon>Gastropoda</taxon>
        <taxon>Patellogastropoda</taxon>
        <taxon>Lottioidea</taxon>
        <taxon>Lottiidae</taxon>
        <taxon>Lottia</taxon>
    </lineage>
</organism>
<dbReference type="SUPFAM" id="SSF49329">
    <property type="entry name" value="Cu,Zn superoxide dismutase-like"/>
    <property type="match status" value="1"/>
</dbReference>
<dbReference type="GO" id="GO:0004784">
    <property type="term" value="F:superoxide dismutase activity"/>
    <property type="evidence" value="ECO:0007669"/>
    <property type="project" value="UniProtKB-EC"/>
</dbReference>
<dbReference type="InterPro" id="IPR024134">
    <property type="entry name" value="SOD_Cu/Zn_/chaperone"/>
</dbReference>
<protein>
    <recommendedName>
        <fullName evidence="1">Superoxide dismutase [Cu-Zn]</fullName>
        <ecNumber evidence="1">1.15.1.1</ecNumber>
    </recommendedName>
</protein>
<proteinExistence type="inferred from homology"/>